<protein>
    <submittedName>
        <fullName evidence="1">Uncharacterized protein</fullName>
    </submittedName>
</protein>
<keyword evidence="2" id="KW-1185">Reference proteome</keyword>
<dbReference type="AlphaFoldDB" id="A0A8J7Z3C1"/>
<dbReference type="EMBL" id="WVIE01000016">
    <property type="protein sequence ID" value="NDJ18535.1"/>
    <property type="molecule type" value="Genomic_DNA"/>
</dbReference>
<accession>A0A8J7Z3C1</accession>
<gene>
    <name evidence="1" type="ORF">GS601_14740</name>
</gene>
<evidence type="ECO:0000313" key="2">
    <source>
        <dbReference type="Proteomes" id="UP000646053"/>
    </source>
</evidence>
<name>A0A8J7Z3C1_9CYAN</name>
<evidence type="ECO:0000313" key="1">
    <source>
        <dbReference type="EMBL" id="NDJ18535.1"/>
    </source>
</evidence>
<dbReference type="RefSeq" id="WP_162424055.1">
    <property type="nucleotide sequence ID" value="NZ_WVIE01000016.1"/>
</dbReference>
<organism evidence="1 2">
    <name type="scientific">Myxacorys almedinensis A</name>
    <dbReference type="NCBI Taxonomy" id="2690445"/>
    <lineage>
        <taxon>Bacteria</taxon>
        <taxon>Bacillati</taxon>
        <taxon>Cyanobacteriota</taxon>
        <taxon>Cyanophyceae</taxon>
        <taxon>Leptolyngbyales</taxon>
        <taxon>Leptolyngbyaceae</taxon>
        <taxon>Myxacorys</taxon>
        <taxon>Myxacorys almedinensis</taxon>
    </lineage>
</organism>
<reference evidence="1" key="1">
    <citation type="submission" date="2019-12" db="EMBL/GenBank/DDBJ databases">
        <title>High-Quality draft genome sequences of three cyanobacteria isolated from the limestone walls of the Old Cathedral of Coimbra.</title>
        <authorList>
            <person name="Tiago I."/>
            <person name="Soares F."/>
            <person name="Portugal A."/>
        </authorList>
    </citation>
    <scope>NUCLEOTIDE SEQUENCE</scope>
    <source>
        <strain evidence="1">A</strain>
    </source>
</reference>
<comment type="caution">
    <text evidence="1">The sequence shown here is derived from an EMBL/GenBank/DDBJ whole genome shotgun (WGS) entry which is preliminary data.</text>
</comment>
<proteinExistence type="predicted"/>
<sequence length="80" mass="9008">MRAVKATGHVDERGQIHLDQPLADVNGRVEVIVLINEPEPESDLLVSKEEILANFRQAWHEAMTGQTVPVSQIWEGIEHE</sequence>
<dbReference type="Proteomes" id="UP000646053">
    <property type="component" value="Unassembled WGS sequence"/>
</dbReference>